<evidence type="ECO:0000313" key="2">
    <source>
        <dbReference type="Proteomes" id="UP000246171"/>
    </source>
</evidence>
<accession>A0A317UPJ5</accession>
<gene>
    <name evidence="1" type="ORF">BO83DRAFT_403980</name>
</gene>
<dbReference type="RefSeq" id="XP_025382271.1">
    <property type="nucleotide sequence ID" value="XM_025533670.1"/>
</dbReference>
<keyword evidence="2" id="KW-1185">Reference proteome</keyword>
<dbReference type="AlphaFoldDB" id="A0A317UPJ5"/>
<dbReference type="EMBL" id="MSFU01000046">
    <property type="protein sequence ID" value="PWY62352.1"/>
    <property type="molecule type" value="Genomic_DNA"/>
</dbReference>
<organism evidence="1 2">
    <name type="scientific">Aspergillus eucalypticola (strain CBS 122712 / IBT 29274)</name>
    <dbReference type="NCBI Taxonomy" id="1448314"/>
    <lineage>
        <taxon>Eukaryota</taxon>
        <taxon>Fungi</taxon>
        <taxon>Dikarya</taxon>
        <taxon>Ascomycota</taxon>
        <taxon>Pezizomycotina</taxon>
        <taxon>Eurotiomycetes</taxon>
        <taxon>Eurotiomycetidae</taxon>
        <taxon>Eurotiales</taxon>
        <taxon>Aspergillaceae</taxon>
        <taxon>Aspergillus</taxon>
        <taxon>Aspergillus subgen. Circumdati</taxon>
    </lineage>
</organism>
<protein>
    <submittedName>
        <fullName evidence="1">Uncharacterized protein</fullName>
    </submittedName>
</protein>
<dbReference type="VEuPathDB" id="FungiDB:BO83DRAFT_403980"/>
<reference evidence="1" key="1">
    <citation type="submission" date="2016-12" db="EMBL/GenBank/DDBJ databases">
        <title>The genomes of Aspergillus section Nigri reveals drivers in fungal speciation.</title>
        <authorList>
            <consortium name="DOE Joint Genome Institute"/>
            <person name="Vesth T.C."/>
            <person name="Nybo J."/>
            <person name="Theobald S."/>
            <person name="Brandl J."/>
            <person name="Frisvad J.C."/>
            <person name="Nielsen K.F."/>
            <person name="Lyhne E.K."/>
            <person name="Kogle M.E."/>
            <person name="Kuo A."/>
            <person name="Riley R."/>
            <person name="Clum A."/>
            <person name="Nolan M."/>
            <person name="Lipzen A."/>
            <person name="Salamov A."/>
            <person name="Henrissat B."/>
            <person name="Wiebenga A."/>
            <person name="De vries R.P."/>
            <person name="Grigoriev I.V."/>
            <person name="Mortensen U.H."/>
            <person name="Andersen M.R."/>
            <person name="Baker S.E."/>
        </authorList>
    </citation>
    <scope>NUCLEOTIDE SEQUENCE</scope>
    <source>
        <strain evidence="1">CBS 122712</strain>
    </source>
</reference>
<name>A0A317UPJ5_ASPEC</name>
<comment type="caution">
    <text evidence="1">The sequence shown here is derived from an EMBL/GenBank/DDBJ whole genome shotgun (WGS) entry which is preliminary data.</text>
</comment>
<proteinExistence type="predicted"/>
<dbReference type="OrthoDB" id="4062651at2759"/>
<sequence>MTAPTPIWRAQDILYGRHDLWARLDIGCKGKRFRVEICPKNFVNSELSFTKYAQFINDMLDRDFEGTYDEFYDWIVAPFLPILAKVQAPPLGGGAFTLREYLDPETYYLQLYFVDERMEPRFDYDVQMPLREPGVYIGDVALHPGWSEYTPEKVQQCVSDGQYDYSKHPRKVSVDGNLCFLNDPRSKRELFVWLSDNAQVRVPRLIGVVYAAQHCRHAIGILLSLVDCDNLTLSCALHDEVTILQRRKWEEQITTTPDNVLIDMNEDAWVIYFGGGYKPGWVEKEHMETMKGDGDGLSRINRIKDRRYLHDGSEERGRASQGDETY</sequence>
<dbReference type="Proteomes" id="UP000246171">
    <property type="component" value="Unassembled WGS sequence"/>
</dbReference>
<evidence type="ECO:0000313" key="1">
    <source>
        <dbReference type="EMBL" id="PWY62352.1"/>
    </source>
</evidence>
<dbReference type="GeneID" id="37055632"/>